<dbReference type="Pfam" id="PF17113">
    <property type="entry name" value="AmpE"/>
    <property type="match status" value="1"/>
</dbReference>
<feature type="transmembrane region" description="Helical" evidence="1">
    <location>
        <begin position="46"/>
        <end position="67"/>
    </location>
</feature>
<feature type="transmembrane region" description="Helical" evidence="1">
    <location>
        <begin position="150"/>
        <end position="171"/>
    </location>
</feature>
<organism evidence="2 3">
    <name type="scientific">Serpens gallinarum</name>
    <dbReference type="NCBI Taxonomy" id="2763075"/>
    <lineage>
        <taxon>Bacteria</taxon>
        <taxon>Pseudomonadati</taxon>
        <taxon>Pseudomonadota</taxon>
        <taxon>Gammaproteobacteria</taxon>
        <taxon>Pseudomonadales</taxon>
        <taxon>Pseudomonadaceae</taxon>
        <taxon>Pseudomonas</taxon>
    </lineage>
</organism>
<evidence type="ECO:0000256" key="1">
    <source>
        <dbReference type="SAM" id="Phobius"/>
    </source>
</evidence>
<dbReference type="EMBL" id="JACSQG010000001">
    <property type="protein sequence ID" value="MBD7976194.1"/>
    <property type="molecule type" value="Genomic_DNA"/>
</dbReference>
<name>A0ABR8TK99_9PSED</name>
<dbReference type="InterPro" id="IPR031347">
    <property type="entry name" value="AmpE"/>
</dbReference>
<dbReference type="Proteomes" id="UP000611945">
    <property type="component" value="Unassembled WGS sequence"/>
</dbReference>
<comment type="caution">
    <text evidence="2">The sequence shown here is derived from an EMBL/GenBank/DDBJ whole genome shotgun (WGS) entry which is preliminary data.</text>
</comment>
<protein>
    <submittedName>
        <fullName evidence="2">Regulatory signaling modulator protein AmpE</fullName>
    </submittedName>
</protein>
<gene>
    <name evidence="2" type="primary">ampE</name>
    <name evidence="2" type="ORF">H9642_03220</name>
</gene>
<accession>A0ABR8TK99</accession>
<sequence length="278" mass="31278">MSFLVLLLVVWLEKFSSWRQRIQRDEPWLRQLAKAEGNSRLVTKPWLTLILLVGVPLLGLGVLLWLLQPLAYGWLALPVHLLVLLYSLGRGDLQTALGPFRDAWRREDGEAALLVAERDMGVVAEDVQTLLTRVQDYVGWQAHQGFFAVIFWYALLGPLAALGYRLVALVAERSLHLDMREHAQQVRHALDWLPARALAASLGLVGNFVALNRVLLPELLNWALPIPRLVGDAFRAAGECQEPQLGEAGVTCLNNLWQLLVRAGLFWYAVFALWTLLV</sequence>
<dbReference type="InterPro" id="IPR052966">
    <property type="entry name" value="Beta-lactamase_Reg"/>
</dbReference>
<keyword evidence="3" id="KW-1185">Reference proteome</keyword>
<feature type="transmembrane region" description="Helical" evidence="1">
    <location>
        <begin position="259"/>
        <end position="277"/>
    </location>
</feature>
<feature type="transmembrane region" description="Helical" evidence="1">
    <location>
        <begin position="72"/>
        <end position="89"/>
    </location>
</feature>
<dbReference type="PANTHER" id="PTHR38684:SF1">
    <property type="entry name" value="PROTEIN AMPE"/>
    <property type="match status" value="1"/>
</dbReference>
<dbReference type="RefSeq" id="WP_251834956.1">
    <property type="nucleotide sequence ID" value="NZ_JACSQG010000001.1"/>
</dbReference>
<dbReference type="PANTHER" id="PTHR38684">
    <property type="entry name" value="PROTEIN AMPE"/>
    <property type="match status" value="1"/>
</dbReference>
<keyword evidence="1" id="KW-0812">Transmembrane</keyword>
<proteinExistence type="predicted"/>
<keyword evidence="1" id="KW-0472">Membrane</keyword>
<feature type="transmembrane region" description="Helical" evidence="1">
    <location>
        <begin position="192"/>
        <end position="211"/>
    </location>
</feature>
<reference evidence="2 3" key="1">
    <citation type="submission" date="2020-08" db="EMBL/GenBank/DDBJ databases">
        <title>A Genomic Blueprint of the Chicken Gut Microbiome.</title>
        <authorList>
            <person name="Gilroy R."/>
            <person name="Ravi A."/>
            <person name="Getino M."/>
            <person name="Pursley I."/>
            <person name="Horton D.L."/>
            <person name="Alikhan N.-F."/>
            <person name="Baker D."/>
            <person name="Gharbi K."/>
            <person name="Hall N."/>
            <person name="Watson M."/>
            <person name="Adriaenssens E.M."/>
            <person name="Foster-Nyarko E."/>
            <person name="Jarju S."/>
            <person name="Secka A."/>
            <person name="Antonio M."/>
            <person name="Oren A."/>
            <person name="Chaudhuri R."/>
            <person name="La Ragione R.M."/>
            <person name="Hildebrand F."/>
            <person name="Pallen M.J."/>
        </authorList>
    </citation>
    <scope>NUCLEOTIDE SEQUENCE [LARGE SCALE GENOMIC DNA]</scope>
    <source>
        <strain evidence="2 3">Sa2CUA2</strain>
    </source>
</reference>
<keyword evidence="1" id="KW-1133">Transmembrane helix</keyword>
<evidence type="ECO:0000313" key="2">
    <source>
        <dbReference type="EMBL" id="MBD7976194.1"/>
    </source>
</evidence>
<evidence type="ECO:0000313" key="3">
    <source>
        <dbReference type="Proteomes" id="UP000611945"/>
    </source>
</evidence>